<gene>
    <name evidence="3" type="ORF">RIF29_28772</name>
</gene>
<dbReference type="Proteomes" id="UP001372338">
    <property type="component" value="Unassembled WGS sequence"/>
</dbReference>
<comment type="caution">
    <text evidence="3">The sequence shown here is derived from an EMBL/GenBank/DDBJ whole genome shotgun (WGS) entry which is preliminary data.</text>
</comment>
<name>A0AAN9EJZ3_CROPI</name>
<dbReference type="AlphaFoldDB" id="A0AAN9EJZ3"/>
<keyword evidence="2" id="KW-0472">Membrane</keyword>
<dbReference type="EMBL" id="JAYWIO010000006">
    <property type="protein sequence ID" value="KAK7255363.1"/>
    <property type="molecule type" value="Genomic_DNA"/>
</dbReference>
<feature type="transmembrane region" description="Helical" evidence="2">
    <location>
        <begin position="7"/>
        <end position="35"/>
    </location>
</feature>
<evidence type="ECO:0000313" key="3">
    <source>
        <dbReference type="EMBL" id="KAK7255363.1"/>
    </source>
</evidence>
<accession>A0AAN9EJZ3</accession>
<organism evidence="3 4">
    <name type="scientific">Crotalaria pallida</name>
    <name type="common">Smooth rattlebox</name>
    <name type="synonym">Crotalaria striata</name>
    <dbReference type="NCBI Taxonomy" id="3830"/>
    <lineage>
        <taxon>Eukaryota</taxon>
        <taxon>Viridiplantae</taxon>
        <taxon>Streptophyta</taxon>
        <taxon>Embryophyta</taxon>
        <taxon>Tracheophyta</taxon>
        <taxon>Spermatophyta</taxon>
        <taxon>Magnoliopsida</taxon>
        <taxon>eudicotyledons</taxon>
        <taxon>Gunneridae</taxon>
        <taxon>Pentapetalae</taxon>
        <taxon>rosids</taxon>
        <taxon>fabids</taxon>
        <taxon>Fabales</taxon>
        <taxon>Fabaceae</taxon>
        <taxon>Papilionoideae</taxon>
        <taxon>50 kb inversion clade</taxon>
        <taxon>genistoids sensu lato</taxon>
        <taxon>core genistoids</taxon>
        <taxon>Crotalarieae</taxon>
        <taxon>Crotalaria</taxon>
    </lineage>
</organism>
<evidence type="ECO:0000256" key="2">
    <source>
        <dbReference type="SAM" id="Phobius"/>
    </source>
</evidence>
<keyword evidence="2" id="KW-0812">Transmembrane</keyword>
<evidence type="ECO:0000313" key="4">
    <source>
        <dbReference type="Proteomes" id="UP001372338"/>
    </source>
</evidence>
<sequence length="139" mass="14786">MSNRLSRFLLVVFAIVAGILAVVGVLVVVSTGVLLPVATTVVDCCYFQLRELSQFVTYLDGEIMCLNSKQFSVGKLQAKLNKAAIVENSNSAPVLNGPTAASSKEEENLNGKLSDNPAADESSISAFMTLLCVGLYCLH</sequence>
<keyword evidence="4" id="KW-1185">Reference proteome</keyword>
<reference evidence="3 4" key="1">
    <citation type="submission" date="2024-01" db="EMBL/GenBank/DDBJ databases">
        <title>The genomes of 5 underutilized Papilionoideae crops provide insights into root nodulation and disease resistanc.</title>
        <authorList>
            <person name="Yuan L."/>
        </authorList>
    </citation>
    <scope>NUCLEOTIDE SEQUENCE [LARGE SCALE GENOMIC DNA]</scope>
    <source>
        <strain evidence="3">ZHUSHIDOU_FW_LH</strain>
        <tissue evidence="3">Leaf</tissue>
    </source>
</reference>
<keyword evidence="2" id="KW-1133">Transmembrane helix</keyword>
<feature type="region of interest" description="Disordered" evidence="1">
    <location>
        <begin position="96"/>
        <end position="116"/>
    </location>
</feature>
<protein>
    <submittedName>
        <fullName evidence="3">Uncharacterized protein</fullName>
    </submittedName>
</protein>
<proteinExistence type="predicted"/>
<evidence type="ECO:0000256" key="1">
    <source>
        <dbReference type="SAM" id="MobiDB-lite"/>
    </source>
</evidence>